<dbReference type="InterPro" id="IPR011990">
    <property type="entry name" value="TPR-like_helical_dom_sf"/>
</dbReference>
<dbReference type="SMART" id="SM00028">
    <property type="entry name" value="TPR"/>
    <property type="match status" value="5"/>
</dbReference>
<organism evidence="4 6">
    <name type="scientific">Didymodactylos carnosus</name>
    <dbReference type="NCBI Taxonomy" id="1234261"/>
    <lineage>
        <taxon>Eukaryota</taxon>
        <taxon>Metazoa</taxon>
        <taxon>Spiralia</taxon>
        <taxon>Gnathifera</taxon>
        <taxon>Rotifera</taxon>
        <taxon>Eurotatoria</taxon>
        <taxon>Bdelloidea</taxon>
        <taxon>Philodinida</taxon>
        <taxon>Philodinidae</taxon>
        <taxon>Didymodactylos</taxon>
    </lineage>
</organism>
<dbReference type="InterPro" id="IPR019734">
    <property type="entry name" value="TPR_rpt"/>
</dbReference>
<evidence type="ECO:0000313" key="6">
    <source>
        <dbReference type="Proteomes" id="UP000677228"/>
    </source>
</evidence>
<dbReference type="Proteomes" id="UP000677228">
    <property type="component" value="Unassembled WGS sequence"/>
</dbReference>
<feature type="repeat" description="TPR" evidence="3">
    <location>
        <begin position="224"/>
        <end position="257"/>
    </location>
</feature>
<accession>A0A8S2CS34</accession>
<evidence type="ECO:0000313" key="4">
    <source>
        <dbReference type="EMBL" id="CAF0749285.1"/>
    </source>
</evidence>
<evidence type="ECO:0008006" key="7">
    <source>
        <dbReference type="Google" id="ProtNLM"/>
    </source>
</evidence>
<name>A0A8S2CS34_9BILA</name>
<keyword evidence="2 3" id="KW-0802">TPR repeat</keyword>
<dbReference type="Gene3D" id="1.25.40.10">
    <property type="entry name" value="Tetratricopeptide repeat domain"/>
    <property type="match status" value="2"/>
</dbReference>
<evidence type="ECO:0000256" key="3">
    <source>
        <dbReference type="PROSITE-ProRule" id="PRU00339"/>
    </source>
</evidence>
<dbReference type="EMBL" id="CAJOBA010000382">
    <property type="protein sequence ID" value="CAF3527718.1"/>
    <property type="molecule type" value="Genomic_DNA"/>
</dbReference>
<proteinExistence type="predicted"/>
<feature type="repeat" description="TPR" evidence="3">
    <location>
        <begin position="134"/>
        <end position="167"/>
    </location>
</feature>
<protein>
    <recommendedName>
        <fullName evidence="7">Tetratricopeptide repeat protein</fullName>
    </recommendedName>
</protein>
<sequence>MFKDIKGENEVLFMIGSLFKLKYVDHDSKEQVWIIKLELCSEQDYQLKDVYESMKEQVDKNINLLEPGNTLFRMGELDKAEKYYQKLLSTLKDNNNPLIPGCYHGLDQALKFFQQALELKLKYTQRVTDYCSIGTTYTGIGNVYQDTGNYSKALENYERALDAEHEKKFDHYYFHNDDLHVANIYNNLGELYRKRKKYGLALNTLNASLILQMKLLPKNHYQIGLTLMNIGIVHNEKGEYNQALIMYKQALEIQIQTLPEYHMQIGQTYYNLACLYERVGNNKLALEIYCKALHIYDTILPKTHRDLKQVQNNIQTITKRMGHVQCHFTFFDKNSNNI</sequence>
<comment type="caution">
    <text evidence="4">The sequence shown here is derived from an EMBL/GenBank/DDBJ whole genome shotgun (WGS) entry which is preliminary data.</text>
</comment>
<dbReference type="EMBL" id="CAJNOK010000382">
    <property type="protein sequence ID" value="CAF0749285.1"/>
    <property type="molecule type" value="Genomic_DNA"/>
</dbReference>
<dbReference type="PROSITE" id="PS50005">
    <property type="entry name" value="TPR"/>
    <property type="match status" value="2"/>
</dbReference>
<keyword evidence="1" id="KW-0677">Repeat</keyword>
<dbReference type="Proteomes" id="UP000682733">
    <property type="component" value="Unassembled WGS sequence"/>
</dbReference>
<dbReference type="SUPFAM" id="SSF48452">
    <property type="entry name" value="TPR-like"/>
    <property type="match status" value="2"/>
</dbReference>
<dbReference type="Pfam" id="PF13176">
    <property type="entry name" value="TPR_7"/>
    <property type="match status" value="1"/>
</dbReference>
<evidence type="ECO:0000313" key="5">
    <source>
        <dbReference type="EMBL" id="CAF3527718.1"/>
    </source>
</evidence>
<dbReference type="Pfam" id="PF13181">
    <property type="entry name" value="TPR_8"/>
    <property type="match status" value="1"/>
</dbReference>
<evidence type="ECO:0000256" key="1">
    <source>
        <dbReference type="ARBA" id="ARBA00022737"/>
    </source>
</evidence>
<dbReference type="PANTHER" id="PTHR45641">
    <property type="entry name" value="TETRATRICOPEPTIDE REPEAT PROTEIN (AFU_ORTHOLOGUE AFUA_6G03870)"/>
    <property type="match status" value="1"/>
</dbReference>
<evidence type="ECO:0000256" key="2">
    <source>
        <dbReference type="ARBA" id="ARBA00022803"/>
    </source>
</evidence>
<reference evidence="4" key="1">
    <citation type="submission" date="2021-02" db="EMBL/GenBank/DDBJ databases">
        <authorList>
            <person name="Nowell W R."/>
        </authorList>
    </citation>
    <scope>NUCLEOTIDE SEQUENCE</scope>
</reference>
<dbReference type="AlphaFoldDB" id="A0A8S2CS34"/>
<dbReference type="PROSITE" id="PS50293">
    <property type="entry name" value="TPR_REGION"/>
    <property type="match status" value="1"/>
</dbReference>
<dbReference type="PANTHER" id="PTHR45641:SF19">
    <property type="entry name" value="NEPHROCYSTIN-3"/>
    <property type="match status" value="1"/>
</dbReference>
<dbReference type="Pfam" id="PF13424">
    <property type="entry name" value="TPR_12"/>
    <property type="match status" value="1"/>
</dbReference>
<gene>
    <name evidence="4" type="ORF">OVA965_LOCUS1913</name>
    <name evidence="5" type="ORF">TMI583_LOCUS1913</name>
</gene>